<comment type="caution">
    <text evidence="2">The sequence shown here is derived from an EMBL/GenBank/DDBJ whole genome shotgun (WGS) entry which is preliminary data.</text>
</comment>
<name>A0A6A1Q506_BALPH</name>
<dbReference type="OrthoDB" id="1850764at2759"/>
<feature type="non-terminal residue" evidence="2">
    <location>
        <position position="1"/>
    </location>
</feature>
<dbReference type="InterPro" id="IPR015943">
    <property type="entry name" value="WD40/YVTN_repeat-like_dom_sf"/>
</dbReference>
<dbReference type="Proteomes" id="UP000437017">
    <property type="component" value="Unassembled WGS sequence"/>
</dbReference>
<evidence type="ECO:0000313" key="3">
    <source>
        <dbReference type="Proteomes" id="UP000437017"/>
    </source>
</evidence>
<accession>A0A6A1Q506</accession>
<feature type="region of interest" description="Disordered" evidence="1">
    <location>
        <begin position="1"/>
        <end position="22"/>
    </location>
</feature>
<evidence type="ECO:0000256" key="1">
    <source>
        <dbReference type="SAM" id="MobiDB-lite"/>
    </source>
</evidence>
<gene>
    <name evidence="2" type="ORF">E2I00_015708</name>
</gene>
<evidence type="ECO:0000313" key="2">
    <source>
        <dbReference type="EMBL" id="KAB0403238.1"/>
    </source>
</evidence>
<keyword evidence="3" id="KW-1185">Reference proteome</keyword>
<reference evidence="2 3" key="1">
    <citation type="journal article" date="2019" name="PLoS ONE">
        <title>Genomic analyses reveal an absence of contemporary introgressive admixture between fin whales and blue whales, despite known hybrids.</title>
        <authorList>
            <person name="Westbury M.V."/>
            <person name="Petersen B."/>
            <person name="Lorenzen E.D."/>
        </authorList>
    </citation>
    <scope>NUCLEOTIDE SEQUENCE [LARGE SCALE GENOMIC DNA]</scope>
    <source>
        <strain evidence="2">FinWhale-01</strain>
    </source>
</reference>
<dbReference type="Gene3D" id="2.130.10.10">
    <property type="entry name" value="YVTN repeat-like/Quinoprotein amine dehydrogenase"/>
    <property type="match status" value="1"/>
</dbReference>
<proteinExistence type="predicted"/>
<dbReference type="AlphaFoldDB" id="A0A6A1Q506"/>
<protein>
    <submittedName>
        <fullName evidence="2">Uncharacterized protein</fullName>
    </submittedName>
</protein>
<feature type="compositionally biased region" description="Basic and acidic residues" evidence="1">
    <location>
        <begin position="1"/>
        <end position="13"/>
    </location>
</feature>
<organism evidence="2 3">
    <name type="scientific">Balaenoptera physalus</name>
    <name type="common">Fin whale</name>
    <name type="synonym">Balaena physalus</name>
    <dbReference type="NCBI Taxonomy" id="9770"/>
    <lineage>
        <taxon>Eukaryota</taxon>
        <taxon>Metazoa</taxon>
        <taxon>Chordata</taxon>
        <taxon>Craniata</taxon>
        <taxon>Vertebrata</taxon>
        <taxon>Euteleostomi</taxon>
        <taxon>Mammalia</taxon>
        <taxon>Eutheria</taxon>
        <taxon>Laurasiatheria</taxon>
        <taxon>Artiodactyla</taxon>
        <taxon>Whippomorpha</taxon>
        <taxon>Cetacea</taxon>
        <taxon>Mysticeti</taxon>
        <taxon>Balaenopteridae</taxon>
        <taxon>Balaenoptera</taxon>
    </lineage>
</organism>
<dbReference type="EMBL" id="SGJD01000843">
    <property type="protein sequence ID" value="KAB0403238.1"/>
    <property type="molecule type" value="Genomic_DNA"/>
</dbReference>
<sequence length="53" mass="6061">DKQLRIFDPRAKPEASQSTWAHENNRDGRLVWTGTQEHLVSTGFNKVGLLPEE</sequence>